<dbReference type="SUPFAM" id="SSF54909">
    <property type="entry name" value="Dimeric alpha+beta barrel"/>
    <property type="match status" value="1"/>
</dbReference>
<keyword evidence="4" id="KW-1185">Reference proteome</keyword>
<evidence type="ECO:0000259" key="2">
    <source>
        <dbReference type="Pfam" id="PF03795"/>
    </source>
</evidence>
<evidence type="ECO:0000313" key="4">
    <source>
        <dbReference type="Proteomes" id="UP000663181"/>
    </source>
</evidence>
<dbReference type="InterPro" id="IPR011008">
    <property type="entry name" value="Dimeric_a/b-barrel"/>
</dbReference>
<dbReference type="Pfam" id="PF03795">
    <property type="entry name" value="YCII"/>
    <property type="match status" value="1"/>
</dbReference>
<organism evidence="3 4">
    <name type="scientific">Dyella caseinilytica</name>
    <dbReference type="NCBI Taxonomy" id="1849581"/>
    <lineage>
        <taxon>Bacteria</taxon>
        <taxon>Pseudomonadati</taxon>
        <taxon>Pseudomonadota</taxon>
        <taxon>Gammaproteobacteria</taxon>
        <taxon>Lysobacterales</taxon>
        <taxon>Rhodanobacteraceae</taxon>
        <taxon>Dyella</taxon>
    </lineage>
</organism>
<sequence length="134" mass="14910">MINTTSLSEYLVISRGQWDQDRSPEDIQKAIDDFYIWHDRLVSEGVMKSGQRLARDAKIVSRSGVIDGPFAEGKEVVGGYWFFLAHSLAEAAALAAQNPCLACGLIYEVRPIEEERASAFKLSNETPVSFGNRK</sequence>
<feature type="domain" description="YCII-related" evidence="2">
    <location>
        <begin position="25"/>
        <end position="112"/>
    </location>
</feature>
<proteinExistence type="inferred from homology"/>
<accession>A0ABX7GSX7</accession>
<reference evidence="3 4" key="1">
    <citation type="submission" date="2020-10" db="EMBL/GenBank/DDBJ databases">
        <title>Phylogeny of dyella-like bacteria.</title>
        <authorList>
            <person name="Fu J."/>
        </authorList>
    </citation>
    <scope>NUCLEOTIDE SEQUENCE [LARGE SCALE GENOMIC DNA]</scope>
    <source>
        <strain evidence="3 4">DHOB09</strain>
    </source>
</reference>
<dbReference type="EMBL" id="CP064030">
    <property type="protein sequence ID" value="QRN53558.1"/>
    <property type="molecule type" value="Genomic_DNA"/>
</dbReference>
<dbReference type="Gene3D" id="3.30.70.1060">
    <property type="entry name" value="Dimeric alpha+beta barrel"/>
    <property type="match status" value="1"/>
</dbReference>
<name>A0ABX7GSX7_9GAMM</name>
<comment type="similarity">
    <text evidence="1">Belongs to the YciI family.</text>
</comment>
<dbReference type="Proteomes" id="UP000663181">
    <property type="component" value="Chromosome"/>
</dbReference>
<gene>
    <name evidence="3" type="ORF">ISN74_19450</name>
</gene>
<dbReference type="InterPro" id="IPR005545">
    <property type="entry name" value="YCII"/>
</dbReference>
<dbReference type="RefSeq" id="WP_188795560.1">
    <property type="nucleotide sequence ID" value="NZ_BMIZ01000001.1"/>
</dbReference>
<protein>
    <recommendedName>
        <fullName evidence="2">YCII-related domain-containing protein</fullName>
    </recommendedName>
</protein>
<dbReference type="PANTHER" id="PTHR35174">
    <property type="entry name" value="BLL7171 PROTEIN-RELATED"/>
    <property type="match status" value="1"/>
</dbReference>
<evidence type="ECO:0000313" key="3">
    <source>
        <dbReference type="EMBL" id="QRN53558.1"/>
    </source>
</evidence>
<evidence type="ECO:0000256" key="1">
    <source>
        <dbReference type="ARBA" id="ARBA00007689"/>
    </source>
</evidence>